<dbReference type="AlphaFoldDB" id="A0A5P3XEP9"/>
<comment type="subcellular location">
    <subcellularLocation>
        <location evidence="2">Cell membrane</location>
        <topology evidence="2">Multi-pass membrane protein</topology>
    </subcellularLocation>
</comment>
<dbReference type="GO" id="GO:0005524">
    <property type="term" value="F:ATP binding"/>
    <property type="evidence" value="ECO:0007669"/>
    <property type="project" value="UniProtKB-KW"/>
</dbReference>
<dbReference type="SMART" id="SM00388">
    <property type="entry name" value="HisKA"/>
    <property type="match status" value="1"/>
</dbReference>
<evidence type="ECO:0000256" key="6">
    <source>
        <dbReference type="ARBA" id="ARBA00022679"/>
    </source>
</evidence>
<keyword evidence="7 14" id="KW-0812">Transmembrane</keyword>
<name>A0A5P3XEP9_PARBF</name>
<keyword evidence="5" id="KW-0597">Phosphoprotein</keyword>
<dbReference type="InterPro" id="IPR003594">
    <property type="entry name" value="HATPase_dom"/>
</dbReference>
<keyword evidence="11 14" id="KW-1133">Transmembrane helix</keyword>
<evidence type="ECO:0000256" key="2">
    <source>
        <dbReference type="ARBA" id="ARBA00004651"/>
    </source>
</evidence>
<dbReference type="SUPFAM" id="SSF158472">
    <property type="entry name" value="HAMP domain-like"/>
    <property type="match status" value="1"/>
</dbReference>
<dbReference type="SMART" id="SM00387">
    <property type="entry name" value="HATPase_c"/>
    <property type="match status" value="1"/>
</dbReference>
<dbReference type="CDD" id="cd00082">
    <property type="entry name" value="HisKA"/>
    <property type="match status" value="1"/>
</dbReference>
<feature type="domain" description="HAMP" evidence="16">
    <location>
        <begin position="191"/>
        <end position="243"/>
    </location>
</feature>
<evidence type="ECO:0000256" key="1">
    <source>
        <dbReference type="ARBA" id="ARBA00000085"/>
    </source>
</evidence>
<evidence type="ECO:0000256" key="7">
    <source>
        <dbReference type="ARBA" id="ARBA00022692"/>
    </source>
</evidence>
<keyword evidence="8" id="KW-0547">Nucleotide-binding</keyword>
<evidence type="ECO:0000256" key="13">
    <source>
        <dbReference type="ARBA" id="ARBA00023136"/>
    </source>
</evidence>
<dbReference type="Gene3D" id="1.10.287.130">
    <property type="match status" value="1"/>
</dbReference>
<gene>
    <name evidence="17" type="ORF">D4A35_04635</name>
</gene>
<dbReference type="GO" id="GO:0000155">
    <property type="term" value="F:phosphorelay sensor kinase activity"/>
    <property type="evidence" value="ECO:0007669"/>
    <property type="project" value="InterPro"/>
</dbReference>
<dbReference type="Pfam" id="PF02518">
    <property type="entry name" value="HATPase_c"/>
    <property type="match status" value="1"/>
</dbReference>
<keyword evidence="6" id="KW-0808">Transferase</keyword>
<keyword evidence="10" id="KW-0067">ATP-binding</keyword>
<dbReference type="SUPFAM" id="SSF55874">
    <property type="entry name" value="ATPase domain of HSP90 chaperone/DNA topoisomerase II/histidine kinase"/>
    <property type="match status" value="1"/>
</dbReference>
<dbReference type="Gene3D" id="3.30.565.10">
    <property type="entry name" value="Histidine kinase-like ATPase, C-terminal domain"/>
    <property type="match status" value="1"/>
</dbReference>
<evidence type="ECO:0000256" key="5">
    <source>
        <dbReference type="ARBA" id="ARBA00022553"/>
    </source>
</evidence>
<evidence type="ECO:0000256" key="4">
    <source>
        <dbReference type="ARBA" id="ARBA00022475"/>
    </source>
</evidence>
<dbReference type="EMBL" id="CP032452">
    <property type="protein sequence ID" value="QEZ68261.1"/>
    <property type="molecule type" value="Genomic_DNA"/>
</dbReference>
<dbReference type="Proteomes" id="UP000326961">
    <property type="component" value="Chromosome"/>
</dbReference>
<dbReference type="InterPro" id="IPR036097">
    <property type="entry name" value="HisK_dim/P_sf"/>
</dbReference>
<dbReference type="SMART" id="SM00304">
    <property type="entry name" value="HAMP"/>
    <property type="match status" value="1"/>
</dbReference>
<keyword evidence="4" id="KW-1003">Cell membrane</keyword>
<organism evidence="17 18">
    <name type="scientific">Paraclostridium bifermentans</name>
    <name type="common">Clostridium bifermentans</name>
    <dbReference type="NCBI Taxonomy" id="1490"/>
    <lineage>
        <taxon>Bacteria</taxon>
        <taxon>Bacillati</taxon>
        <taxon>Bacillota</taxon>
        <taxon>Clostridia</taxon>
        <taxon>Peptostreptococcales</taxon>
        <taxon>Peptostreptococcaceae</taxon>
        <taxon>Paraclostridium</taxon>
    </lineage>
</organism>
<evidence type="ECO:0000256" key="8">
    <source>
        <dbReference type="ARBA" id="ARBA00022741"/>
    </source>
</evidence>
<evidence type="ECO:0000256" key="10">
    <source>
        <dbReference type="ARBA" id="ARBA00022840"/>
    </source>
</evidence>
<dbReference type="PANTHER" id="PTHR45528">
    <property type="entry name" value="SENSOR HISTIDINE KINASE CPXA"/>
    <property type="match status" value="1"/>
</dbReference>
<evidence type="ECO:0000256" key="12">
    <source>
        <dbReference type="ARBA" id="ARBA00023012"/>
    </source>
</evidence>
<dbReference type="SUPFAM" id="SSF47384">
    <property type="entry name" value="Homodimeric domain of signal transducing histidine kinase"/>
    <property type="match status" value="1"/>
</dbReference>
<dbReference type="PROSITE" id="PS50885">
    <property type="entry name" value="HAMP"/>
    <property type="match status" value="1"/>
</dbReference>
<dbReference type="InterPro" id="IPR036890">
    <property type="entry name" value="HATPase_C_sf"/>
</dbReference>
<evidence type="ECO:0000313" key="18">
    <source>
        <dbReference type="Proteomes" id="UP000326961"/>
    </source>
</evidence>
<evidence type="ECO:0000256" key="9">
    <source>
        <dbReference type="ARBA" id="ARBA00022777"/>
    </source>
</evidence>
<feature type="transmembrane region" description="Helical" evidence="14">
    <location>
        <begin position="166"/>
        <end position="191"/>
    </location>
</feature>
<evidence type="ECO:0000259" key="16">
    <source>
        <dbReference type="PROSITE" id="PS50885"/>
    </source>
</evidence>
<reference evidence="17 18" key="1">
    <citation type="submission" date="2018-09" db="EMBL/GenBank/DDBJ databases">
        <title>A clostridial neurotoxin that targets Anopheles mosquitoes.</title>
        <authorList>
            <person name="Contreras E."/>
            <person name="Masuyer G."/>
            <person name="Qureshi N."/>
            <person name="Chawla S."/>
            <person name="Lim H.L."/>
            <person name="Chen J."/>
            <person name="Stenmark P."/>
            <person name="Gill S."/>
        </authorList>
    </citation>
    <scope>NUCLEOTIDE SEQUENCE [LARGE SCALE GENOMIC DNA]</scope>
    <source>
        <strain evidence="17 18">Cbm</strain>
    </source>
</reference>
<dbReference type="InterPro" id="IPR003660">
    <property type="entry name" value="HAMP_dom"/>
</dbReference>
<dbReference type="PROSITE" id="PS50109">
    <property type="entry name" value="HIS_KIN"/>
    <property type="match status" value="1"/>
</dbReference>
<feature type="domain" description="Histidine kinase" evidence="15">
    <location>
        <begin position="272"/>
        <end position="485"/>
    </location>
</feature>
<dbReference type="InterPro" id="IPR050398">
    <property type="entry name" value="HssS/ArlS-like"/>
</dbReference>
<proteinExistence type="predicted"/>
<dbReference type="InterPro" id="IPR005467">
    <property type="entry name" value="His_kinase_dom"/>
</dbReference>
<keyword evidence="13 14" id="KW-0472">Membrane</keyword>
<evidence type="ECO:0000256" key="14">
    <source>
        <dbReference type="SAM" id="Phobius"/>
    </source>
</evidence>
<evidence type="ECO:0000256" key="3">
    <source>
        <dbReference type="ARBA" id="ARBA00012438"/>
    </source>
</evidence>
<evidence type="ECO:0000256" key="11">
    <source>
        <dbReference type="ARBA" id="ARBA00022989"/>
    </source>
</evidence>
<dbReference type="InterPro" id="IPR003661">
    <property type="entry name" value="HisK_dim/P_dom"/>
</dbReference>
<dbReference type="GO" id="GO:0005886">
    <property type="term" value="C:plasma membrane"/>
    <property type="evidence" value="ECO:0007669"/>
    <property type="project" value="UniProtKB-SubCell"/>
</dbReference>
<comment type="catalytic activity">
    <reaction evidence="1">
        <text>ATP + protein L-histidine = ADP + protein N-phospho-L-histidine.</text>
        <dbReference type="EC" id="2.7.13.3"/>
    </reaction>
</comment>
<protein>
    <recommendedName>
        <fullName evidence="3">histidine kinase</fullName>
        <ecNumber evidence="3">2.7.13.3</ecNumber>
    </recommendedName>
</protein>
<dbReference type="Pfam" id="PF00672">
    <property type="entry name" value="HAMP"/>
    <property type="match status" value="1"/>
</dbReference>
<keyword evidence="12" id="KW-0902">Two-component regulatory system</keyword>
<dbReference type="FunFam" id="1.10.287.130:FF:000001">
    <property type="entry name" value="Two-component sensor histidine kinase"/>
    <property type="match status" value="1"/>
</dbReference>
<dbReference type="CDD" id="cd06225">
    <property type="entry name" value="HAMP"/>
    <property type="match status" value="1"/>
</dbReference>
<accession>A0A5P3XEP9</accession>
<sequence length="485" mass="56420">MFLGANMKSIKNKLLTGIILINSMMLVGILIFTISFKDIYIKYTSLQLDKFSNEIKVILNESLDENTSNKLLKLTESKGLNLDIYNKEGNLAFKNRMSMNNHMMGKMKNKYEVVDKYYINRDLTSYIIHENSENIEFLSIISSTDDNLYTIVIKTPISSIENSIKIASTFLIIIFIPIIIISIIMAIIFSIKFTKPIRKLNEVTDKISNLDFNERVDIKTNDEIEKLGQSINKLSDKINSSLNDLKYKNDELEVLIKNKEKQENLRREFVSSVSHELKTPITVISGYVLGLKSNVAKSYEDRKYYIDVIYEESEKMGVLVKDLLDLYKLESKTFSIKKEQINIKDLIIETIRNFEIKIKEKDINVTLNINDIYIYVDKIRIQQVLYNFIDNAIHHIDNKRILNITTYRCKGNLKVSIYNSGENIEDEYLDDIWDSFMRINKSRTYSDNRVGLGLSIIREIINLHDGKCGVLNKKDGVEFWFELKL</sequence>
<evidence type="ECO:0000313" key="17">
    <source>
        <dbReference type="EMBL" id="QEZ68261.1"/>
    </source>
</evidence>
<dbReference type="PANTHER" id="PTHR45528:SF1">
    <property type="entry name" value="SENSOR HISTIDINE KINASE CPXA"/>
    <property type="match status" value="1"/>
</dbReference>
<keyword evidence="9" id="KW-0418">Kinase</keyword>
<dbReference type="Gene3D" id="6.10.340.10">
    <property type="match status" value="1"/>
</dbReference>
<dbReference type="EC" id="2.7.13.3" evidence="3"/>
<feature type="transmembrane region" description="Helical" evidence="14">
    <location>
        <begin position="14"/>
        <end position="36"/>
    </location>
</feature>
<dbReference type="Pfam" id="PF00512">
    <property type="entry name" value="HisKA"/>
    <property type="match status" value="1"/>
</dbReference>
<evidence type="ECO:0000259" key="15">
    <source>
        <dbReference type="PROSITE" id="PS50109"/>
    </source>
</evidence>